<evidence type="ECO:0000313" key="2">
    <source>
        <dbReference type="EMBL" id="KAF7506724.1"/>
    </source>
</evidence>
<dbReference type="AlphaFoldDB" id="A0A8H7E154"/>
<comment type="caution">
    <text evidence="2">The sequence shown here is derived from an EMBL/GenBank/DDBJ whole genome shotgun (WGS) entry which is preliminary data.</text>
</comment>
<keyword evidence="3" id="KW-1185">Reference proteome</keyword>
<proteinExistence type="predicted"/>
<keyword evidence="1" id="KW-0472">Membrane</keyword>
<dbReference type="EMBL" id="JAACFV010000081">
    <property type="protein sequence ID" value="KAF7506724.1"/>
    <property type="molecule type" value="Genomic_DNA"/>
</dbReference>
<evidence type="ECO:0000313" key="3">
    <source>
        <dbReference type="Proteomes" id="UP000606974"/>
    </source>
</evidence>
<name>A0A8H7E154_9EURO</name>
<organism evidence="2 3">
    <name type="scientific">Endocarpon pusillum</name>
    <dbReference type="NCBI Taxonomy" id="364733"/>
    <lineage>
        <taxon>Eukaryota</taxon>
        <taxon>Fungi</taxon>
        <taxon>Dikarya</taxon>
        <taxon>Ascomycota</taxon>
        <taxon>Pezizomycotina</taxon>
        <taxon>Eurotiomycetes</taxon>
        <taxon>Chaetothyriomycetidae</taxon>
        <taxon>Verrucariales</taxon>
        <taxon>Verrucariaceae</taxon>
        <taxon>Endocarpon</taxon>
    </lineage>
</organism>
<dbReference type="OrthoDB" id="4540722at2759"/>
<gene>
    <name evidence="2" type="ORF">GJ744_011448</name>
</gene>
<dbReference type="Proteomes" id="UP000606974">
    <property type="component" value="Unassembled WGS sequence"/>
</dbReference>
<reference evidence="2" key="1">
    <citation type="submission" date="2020-02" db="EMBL/GenBank/DDBJ databases">
        <authorList>
            <person name="Palmer J.M."/>
        </authorList>
    </citation>
    <scope>NUCLEOTIDE SEQUENCE</scope>
    <source>
        <strain evidence="2">EPUS1.4</strain>
        <tissue evidence="2">Thallus</tissue>
    </source>
</reference>
<keyword evidence="1" id="KW-0812">Transmembrane</keyword>
<evidence type="ECO:0000256" key="1">
    <source>
        <dbReference type="SAM" id="Phobius"/>
    </source>
</evidence>
<keyword evidence="1" id="KW-1133">Transmembrane helix</keyword>
<accession>A0A8H7E154</accession>
<sequence length="315" mass="35623">MPDHPRERLAQHLFGNLIKQSKQPSSEDMERAIDLAVRVLTMVNCSAQCLSPRLLEQGAFQARWPSNVTLSQFIANAFPMTDHPSLNDEEGIAVGQGLRSALTANKLRKRARLTFRPTDDLRSHLRLDRKLHVVEIFHHTAFLKEHLRLTKDHARVSSVAEHLKLGALPRPLVLETLDSIQKILFPHSDPKSRAILRSLVSRSNFDPDCLRFEFNSIRNSDEEDVAYHYFGSRLADLYEELQNPAPYGLIEKWLERRSGARYVLLATLIGVFIAVLLGILALAVSIFQAYVGYQAWQHPVGNDGPISIGVRARRG</sequence>
<protein>
    <submittedName>
        <fullName evidence="2">Uncharacterized protein</fullName>
    </submittedName>
</protein>
<feature type="transmembrane region" description="Helical" evidence="1">
    <location>
        <begin position="262"/>
        <end position="291"/>
    </location>
</feature>